<evidence type="ECO:0000256" key="2">
    <source>
        <dbReference type="ARBA" id="ARBA00023012"/>
    </source>
</evidence>
<evidence type="ECO:0000259" key="7">
    <source>
        <dbReference type="PROSITE" id="PS51755"/>
    </source>
</evidence>
<dbReference type="SMART" id="SM00862">
    <property type="entry name" value="Trans_reg_C"/>
    <property type="match status" value="1"/>
</dbReference>
<dbReference type="Pfam" id="PF25872">
    <property type="entry name" value="HTH_77"/>
    <property type="match status" value="1"/>
</dbReference>
<dbReference type="SUPFAM" id="SSF46894">
    <property type="entry name" value="C-terminal effector domain of the bipartite response regulators"/>
    <property type="match status" value="1"/>
</dbReference>
<dbReference type="InterPro" id="IPR027417">
    <property type="entry name" value="P-loop_NTPase"/>
</dbReference>
<dbReference type="Pfam" id="PF00486">
    <property type="entry name" value="Trans_reg_C"/>
    <property type="match status" value="1"/>
</dbReference>
<dbReference type="Gene3D" id="1.10.10.10">
    <property type="entry name" value="Winged helix-like DNA-binding domain superfamily/Winged helix DNA-binding domain"/>
    <property type="match status" value="1"/>
</dbReference>
<feature type="coiled-coil region" evidence="5">
    <location>
        <begin position="987"/>
        <end position="1014"/>
    </location>
</feature>
<evidence type="ECO:0000256" key="3">
    <source>
        <dbReference type="ARBA" id="ARBA00023125"/>
    </source>
</evidence>
<dbReference type="Proteomes" id="UP001550850">
    <property type="component" value="Unassembled WGS sequence"/>
</dbReference>
<dbReference type="SUPFAM" id="SSF52540">
    <property type="entry name" value="P-loop containing nucleoside triphosphate hydrolases"/>
    <property type="match status" value="1"/>
</dbReference>
<dbReference type="InterPro" id="IPR001867">
    <property type="entry name" value="OmpR/PhoB-type_DNA-bd"/>
</dbReference>
<keyword evidence="3 4" id="KW-0238">DNA-binding</keyword>
<gene>
    <name evidence="8" type="ORF">AB0E65_00960</name>
</gene>
<dbReference type="Pfam" id="PF03704">
    <property type="entry name" value="BTAD"/>
    <property type="match status" value="1"/>
</dbReference>
<comment type="caution">
    <text evidence="8">The sequence shown here is derived from an EMBL/GenBank/DDBJ whole genome shotgun (WGS) entry which is preliminary data.</text>
</comment>
<evidence type="ECO:0000256" key="4">
    <source>
        <dbReference type="PROSITE-ProRule" id="PRU01091"/>
    </source>
</evidence>
<feature type="compositionally biased region" description="Low complexity" evidence="6">
    <location>
        <begin position="408"/>
        <end position="419"/>
    </location>
</feature>
<evidence type="ECO:0000313" key="8">
    <source>
        <dbReference type="EMBL" id="MEU3552800.1"/>
    </source>
</evidence>
<evidence type="ECO:0000313" key="9">
    <source>
        <dbReference type="Proteomes" id="UP001550850"/>
    </source>
</evidence>
<reference evidence="8 9" key="1">
    <citation type="submission" date="2024-06" db="EMBL/GenBank/DDBJ databases">
        <title>The Natural Products Discovery Center: Release of the First 8490 Sequenced Strains for Exploring Actinobacteria Biosynthetic Diversity.</title>
        <authorList>
            <person name="Kalkreuter E."/>
            <person name="Kautsar S.A."/>
            <person name="Yang D."/>
            <person name="Bader C.D."/>
            <person name="Teijaro C.N."/>
            <person name="Fluegel L."/>
            <person name="Davis C.M."/>
            <person name="Simpson J.R."/>
            <person name="Lauterbach L."/>
            <person name="Steele A.D."/>
            <person name="Gui C."/>
            <person name="Meng S."/>
            <person name="Li G."/>
            <person name="Viehrig K."/>
            <person name="Ye F."/>
            <person name="Su P."/>
            <person name="Kiefer A.F."/>
            <person name="Nichols A."/>
            <person name="Cepeda A.J."/>
            <person name="Yan W."/>
            <person name="Fan B."/>
            <person name="Jiang Y."/>
            <person name="Adhikari A."/>
            <person name="Zheng C.-J."/>
            <person name="Schuster L."/>
            <person name="Cowan T.M."/>
            <person name="Smanski M.J."/>
            <person name="Chevrette M.G."/>
            <person name="De Carvalho L.P.S."/>
            <person name="Shen B."/>
        </authorList>
    </citation>
    <scope>NUCLEOTIDE SEQUENCE [LARGE SCALE GENOMIC DNA]</scope>
    <source>
        <strain evidence="8 9">NPDC038104</strain>
    </source>
</reference>
<feature type="compositionally biased region" description="Pro residues" evidence="6">
    <location>
        <begin position="327"/>
        <end position="344"/>
    </location>
</feature>
<organism evidence="8 9">
    <name type="scientific">Streptomyces fragilis</name>
    <dbReference type="NCBI Taxonomy" id="67301"/>
    <lineage>
        <taxon>Bacteria</taxon>
        <taxon>Bacillati</taxon>
        <taxon>Actinomycetota</taxon>
        <taxon>Actinomycetes</taxon>
        <taxon>Kitasatosporales</taxon>
        <taxon>Streptomycetaceae</taxon>
        <taxon>Streptomyces</taxon>
    </lineage>
</organism>
<evidence type="ECO:0000256" key="6">
    <source>
        <dbReference type="SAM" id="MobiDB-lite"/>
    </source>
</evidence>
<dbReference type="Pfam" id="PF13401">
    <property type="entry name" value="AAA_22"/>
    <property type="match status" value="1"/>
</dbReference>
<feature type="compositionally biased region" description="Low complexity" evidence="6">
    <location>
        <begin position="483"/>
        <end position="506"/>
    </location>
</feature>
<proteinExistence type="inferred from homology"/>
<dbReference type="SUPFAM" id="SSF48452">
    <property type="entry name" value="TPR-like"/>
    <property type="match status" value="2"/>
</dbReference>
<evidence type="ECO:0000256" key="1">
    <source>
        <dbReference type="ARBA" id="ARBA00005820"/>
    </source>
</evidence>
<feature type="compositionally biased region" description="Pro residues" evidence="6">
    <location>
        <begin position="361"/>
        <end position="375"/>
    </location>
</feature>
<dbReference type="InterPro" id="IPR011990">
    <property type="entry name" value="TPR-like_helical_dom_sf"/>
</dbReference>
<keyword evidence="9" id="KW-1185">Reference proteome</keyword>
<dbReference type="InterPro" id="IPR049945">
    <property type="entry name" value="AAA_22"/>
</dbReference>
<keyword evidence="2" id="KW-0902">Two-component regulatory system</keyword>
<dbReference type="PANTHER" id="PTHR47691">
    <property type="entry name" value="REGULATOR-RELATED"/>
    <property type="match status" value="1"/>
</dbReference>
<protein>
    <submittedName>
        <fullName evidence="8">BTAD domain-containing putative transcriptional regulator</fullName>
    </submittedName>
</protein>
<feature type="compositionally biased region" description="Low complexity" evidence="6">
    <location>
        <begin position="462"/>
        <end position="475"/>
    </location>
</feature>
<feature type="compositionally biased region" description="Low complexity" evidence="6">
    <location>
        <begin position="589"/>
        <end position="606"/>
    </location>
</feature>
<dbReference type="PRINTS" id="PR00364">
    <property type="entry name" value="DISEASERSIST"/>
</dbReference>
<accession>A0ABV2YAP5</accession>
<dbReference type="PROSITE" id="PS51755">
    <property type="entry name" value="OMPR_PHOB"/>
    <property type="match status" value="1"/>
</dbReference>
<dbReference type="InterPro" id="IPR005158">
    <property type="entry name" value="BTAD"/>
</dbReference>
<feature type="compositionally biased region" description="Low complexity" evidence="6">
    <location>
        <begin position="292"/>
        <end position="309"/>
    </location>
</feature>
<evidence type="ECO:0000256" key="5">
    <source>
        <dbReference type="SAM" id="Coils"/>
    </source>
</evidence>
<name>A0ABV2YAP5_9ACTN</name>
<dbReference type="EMBL" id="JBEZUR010000001">
    <property type="protein sequence ID" value="MEU3552800.1"/>
    <property type="molecule type" value="Genomic_DNA"/>
</dbReference>
<feature type="DNA-binding region" description="OmpR/PhoB-type" evidence="4">
    <location>
        <begin position="1"/>
        <end position="90"/>
    </location>
</feature>
<dbReference type="CDD" id="cd15831">
    <property type="entry name" value="BTAD"/>
    <property type="match status" value="1"/>
</dbReference>
<sequence>MRFRVLGTIQVTRPDGTPVPVGGAKLRTLLSLLALRPGRAVPVSVLVDEVWSGDPPADATGALQALVGRLRRLLGPGAVASADGGYLLDAGPDDVDLYRFERLTADGLRALADGDPAEAATTLDEALALWRGPALADLPHPGAEAARWEARRLDARRARLTAALALGEAAAVLPDLTALCEAHPLDEPLQALRLRALAAAGRPAEALAAYEALRRHLADTLGADPGPALRATHAALLRGETSPNFASPPTAPSSSPGAHSTGHARTARAAGAEAAGDAWSAGAEAAEDAHAAGRAGSAHAAGAPTGAPSAWPPAGPPYPAADLDPATAPPPGGPSPSPVTPPADPGRAVVPPLTRPDATAVPPPAPPGAATPPAHPDGSAGTPPTGDRTVVPPLTDPASPTVPPFTHPDGAAPGPDGVAPGPGGVAPGRDGVAPGYDGAAPGPGGPAPGYDGAAPGPGGAAPGPSGAAPGPSGAAPGPGGPAPGYDGAAPRPGGAAPGRDGSAPGPYGAASHPDGAAPGYDGATSHPDGATPGYDGATSHPDGATPGYDGATSHPDGVAPGRSGASPARDWTATGPARTATGPGGTLSTGGPATAEAGPGAGGAAPARAAVAGNLRAPLTSFVGRDADVAALHRDLAGARLVTLLGPGGAGKTRLSQEAARTTAAGVAPDGVWLAELAPVDDPAAVPEAVLTAVGARETVLYGGGAEEMRAATDRTDDPVRRLAEHCARRRLLLVLDNCEHVIEAAARLAEELLARCPHLTVLATSREPLGVPGELIRPVEPLPEPHAMRLLADRGAAARPGFRVDADAETAAACAEICRRLDGLPLAIELAAARLRMLTPRQLADRLDDRFRLLTSGSRTALPRQQTLRAVVDWSWDLLDDAERTVLRRMSVFAGGCDLDAAEAVCGPRALEALASLVDKSLVVAAPAGDGAMRYRLLETVAEYARERLAEAGEHAATAHLHLTHYRELARANDPLLRSDRQLDAIGRLETEYENLRTALRTAVTERDEQEALYLVLSLTWFWQIRGLRSEARHWSTAVMDLGPDPFAPGAPAAVPLWERCTDTPPPIAGDRLWEARRGVHLVHLACMDMKGELKAWQDPAAQEKLRAIARTYEPGMPQVCRNPGTLWFFAVLLTGQVERLREIVDAAVRTTADRPDHAWEHALALQMRANLIANRPDWDGDAVADAARSLEICRRLGDVWSIAEALCARGAANERAGRFEQAADDYRQAVGQVELLGAHAQRDVLRSRLGAVLLETERPERGERLLREVIASGPLGDQESGPAARIVLASWLGVTGRVPEARRYVREIREEFPAAAFIVFDSFIAGTEALLDAMDGSSAEALGHVRRALSGAGDSLSRTIAPHLHSFLLTVAAVALAGHGGERASDGARCLGAAVAALGEEHVSGVAERRLGEHAESVLRAALGDAAYEAAHAEGRGLPVEEAAALV</sequence>
<feature type="domain" description="OmpR/PhoB-type" evidence="7">
    <location>
        <begin position="1"/>
        <end position="90"/>
    </location>
</feature>
<feature type="region of interest" description="Disordered" evidence="6">
    <location>
        <begin position="240"/>
        <end position="606"/>
    </location>
</feature>
<keyword evidence="5" id="KW-0175">Coiled coil</keyword>
<feature type="compositionally biased region" description="Low complexity" evidence="6">
    <location>
        <begin position="427"/>
        <end position="440"/>
    </location>
</feature>
<dbReference type="Gene3D" id="1.25.40.10">
    <property type="entry name" value="Tetratricopeptide repeat domain"/>
    <property type="match status" value="2"/>
</dbReference>
<dbReference type="SMART" id="SM01043">
    <property type="entry name" value="BTAD"/>
    <property type="match status" value="1"/>
</dbReference>
<dbReference type="InterPro" id="IPR058852">
    <property type="entry name" value="HTH_77"/>
</dbReference>
<dbReference type="InterPro" id="IPR016032">
    <property type="entry name" value="Sig_transdc_resp-reg_C-effctor"/>
</dbReference>
<feature type="compositionally biased region" description="Pro residues" evidence="6">
    <location>
        <begin position="310"/>
        <end position="319"/>
    </location>
</feature>
<feature type="compositionally biased region" description="Low complexity" evidence="6">
    <location>
        <begin position="252"/>
        <end position="284"/>
    </location>
</feature>
<dbReference type="InterPro" id="IPR036388">
    <property type="entry name" value="WH-like_DNA-bd_sf"/>
</dbReference>
<dbReference type="RefSeq" id="WP_170145064.1">
    <property type="nucleotide sequence ID" value="NZ_JBEZUR010000001.1"/>
</dbReference>
<dbReference type="Gene3D" id="3.40.50.300">
    <property type="entry name" value="P-loop containing nucleotide triphosphate hydrolases"/>
    <property type="match status" value="1"/>
</dbReference>
<comment type="similarity">
    <text evidence="1">Belongs to the AfsR/DnrI/RedD regulatory family.</text>
</comment>
<feature type="compositionally biased region" description="Low complexity" evidence="6">
    <location>
        <begin position="572"/>
        <end position="581"/>
    </location>
</feature>
<dbReference type="PANTHER" id="PTHR47691:SF3">
    <property type="entry name" value="HTH-TYPE TRANSCRIPTIONAL REGULATOR RV0890C-RELATED"/>
    <property type="match status" value="1"/>
</dbReference>